<organism evidence="2 3">
    <name type="scientific">Ureibacillus terrenus</name>
    <dbReference type="NCBI Taxonomy" id="118246"/>
    <lineage>
        <taxon>Bacteria</taxon>
        <taxon>Bacillati</taxon>
        <taxon>Bacillota</taxon>
        <taxon>Bacilli</taxon>
        <taxon>Bacillales</taxon>
        <taxon>Caryophanaceae</taxon>
        <taxon>Ureibacillus</taxon>
    </lineage>
</organism>
<dbReference type="EMBL" id="VIGD01000008">
    <property type="protein sequence ID" value="TQE90925.1"/>
    <property type="molecule type" value="Genomic_DNA"/>
</dbReference>
<sequence length="185" mass="21277">MVISPGWCLILEVKNLTGELIFNNNPPQLICIKEENKIAYRSPESQLDQYLFGLSKFFEQHQLKVPIHGAISLPFTNAIIKTPPSKYPLLLGRAVINHIWSLPKKDIIPSKQVADLVLQHNAAPSWNQFPLSRYYGIDPADIQRGVECPHCGAIPMKRLKRTWFCEKCKKRHMQAHVKALKDYYM</sequence>
<evidence type="ECO:0000313" key="3">
    <source>
        <dbReference type="Proteomes" id="UP000315753"/>
    </source>
</evidence>
<name>A0A540V2E0_9BACL</name>
<dbReference type="AlphaFoldDB" id="A0A540V2E0"/>
<gene>
    <name evidence="2" type="ORF">FKZ59_07930</name>
</gene>
<protein>
    <submittedName>
        <fullName evidence="2">NERD domain-containing protein</fullName>
    </submittedName>
</protein>
<evidence type="ECO:0000313" key="2">
    <source>
        <dbReference type="EMBL" id="TQE90925.1"/>
    </source>
</evidence>
<keyword evidence="3" id="KW-1185">Reference proteome</keyword>
<reference evidence="2 3" key="1">
    <citation type="submission" date="2019-06" db="EMBL/GenBank/DDBJ databases">
        <title>Genome sequence of Ureibacillus terrenus.</title>
        <authorList>
            <person name="Maclea K.S."/>
            <person name="Simoes M."/>
        </authorList>
    </citation>
    <scope>NUCLEOTIDE SEQUENCE [LARGE SCALE GENOMIC DNA]</scope>
    <source>
        <strain evidence="2 3">ATCC BAA-384</strain>
    </source>
</reference>
<dbReference type="Proteomes" id="UP000315753">
    <property type="component" value="Unassembled WGS sequence"/>
</dbReference>
<dbReference type="InterPro" id="IPR011528">
    <property type="entry name" value="NERD"/>
</dbReference>
<dbReference type="Pfam" id="PF08378">
    <property type="entry name" value="NERD"/>
    <property type="match status" value="1"/>
</dbReference>
<evidence type="ECO:0000259" key="1">
    <source>
        <dbReference type="Pfam" id="PF08378"/>
    </source>
</evidence>
<dbReference type="OrthoDB" id="2734037at2"/>
<feature type="domain" description="NERD" evidence="1">
    <location>
        <begin position="2"/>
        <end position="73"/>
    </location>
</feature>
<comment type="caution">
    <text evidence="2">The sequence shown here is derived from an EMBL/GenBank/DDBJ whole genome shotgun (WGS) entry which is preliminary data.</text>
</comment>
<proteinExistence type="predicted"/>
<accession>A0A540V2E0</accession>